<gene>
    <name evidence="2" type="ORF">FHB240107_LOCUS10348</name>
</gene>
<dbReference type="EMBL" id="CANUEZ050000657">
    <property type="protein sequence ID" value="CAM0512888.1"/>
    <property type="molecule type" value="Genomic_DNA"/>
</dbReference>
<feature type="coiled-coil region" evidence="1">
    <location>
        <begin position="34"/>
        <end position="63"/>
    </location>
</feature>
<evidence type="ECO:0000256" key="1">
    <source>
        <dbReference type="SAM" id="Coils"/>
    </source>
</evidence>
<keyword evidence="1" id="KW-0175">Coiled coil</keyword>
<evidence type="ECO:0000313" key="3">
    <source>
        <dbReference type="Proteomes" id="UP001189180"/>
    </source>
</evidence>
<dbReference type="AlphaFoldDB" id="A0ABC9HHJ9"/>
<proteinExistence type="predicted"/>
<keyword evidence="3" id="KW-1185">Reference proteome</keyword>
<dbReference type="Proteomes" id="UP001189180">
    <property type="component" value="Unassembled WGS sequence"/>
</dbReference>
<protein>
    <submittedName>
        <fullName evidence="2">Uncharacterized protein</fullName>
    </submittedName>
</protein>
<organism evidence="2 3">
    <name type="scientific">Fasciola hepatica</name>
    <name type="common">Liver fluke</name>
    <dbReference type="NCBI Taxonomy" id="6192"/>
    <lineage>
        <taxon>Eukaryota</taxon>
        <taxon>Metazoa</taxon>
        <taxon>Spiralia</taxon>
        <taxon>Lophotrochozoa</taxon>
        <taxon>Platyhelminthes</taxon>
        <taxon>Trematoda</taxon>
        <taxon>Digenea</taxon>
        <taxon>Plagiorchiida</taxon>
        <taxon>Echinostomata</taxon>
        <taxon>Echinostomatoidea</taxon>
        <taxon>Fasciolidae</taxon>
        <taxon>Fasciola</taxon>
    </lineage>
</organism>
<comment type="caution">
    <text evidence="2">The sequence shown here is derived from an EMBL/GenBank/DDBJ whole genome shotgun (WGS) entry which is preliminary data.</text>
</comment>
<sequence length="120" mass="13296">MPMELDNKGNFALELAAEMATASLAGRSSASVLGRDLSEAHKEMKLELQRAQLEAKANEVIHKAAVRYREGMHFGATIRLTKDSLQRPQSNVVHEHQNFPDRGAAVKTSFVLVNLTRLVE</sequence>
<evidence type="ECO:0000313" key="2">
    <source>
        <dbReference type="EMBL" id="CAM0512888.1"/>
    </source>
</evidence>
<reference evidence="2 3" key="1">
    <citation type="submission" date="2024-08" db="EMBL/GenBank/DDBJ databases">
        <authorList>
            <person name="Paterson S."/>
        </authorList>
    </citation>
    <scope>NUCLEOTIDE SEQUENCE [LARGE SCALE GENOMIC DNA]</scope>
</reference>
<name>A0ABC9HHJ9_FASHE</name>
<accession>A0ABC9HHJ9</accession>